<dbReference type="AlphaFoldDB" id="A0A0R1VYK8"/>
<keyword evidence="5" id="KW-0598">Phosphotransferase system</keyword>
<evidence type="ECO:0000256" key="1">
    <source>
        <dbReference type="ARBA" id="ARBA00004496"/>
    </source>
</evidence>
<dbReference type="PANTHER" id="PTHR45008:SF1">
    <property type="entry name" value="PTS SYSTEM GLUCOSE-SPECIFIC EIIA COMPONENT"/>
    <property type="match status" value="1"/>
</dbReference>
<keyword evidence="3" id="KW-0762">Sugar transport</keyword>
<dbReference type="GO" id="GO:0009401">
    <property type="term" value="P:phosphoenolpyruvate-dependent sugar phosphotransferase system"/>
    <property type="evidence" value="ECO:0007669"/>
    <property type="project" value="UniProtKB-KW"/>
</dbReference>
<dbReference type="InterPro" id="IPR011055">
    <property type="entry name" value="Dup_hybrid_motif"/>
</dbReference>
<dbReference type="PROSITE" id="PS51093">
    <property type="entry name" value="PTS_EIIA_TYPE_1"/>
    <property type="match status" value="1"/>
</dbReference>
<dbReference type="Proteomes" id="UP000051315">
    <property type="component" value="Unassembled WGS sequence"/>
</dbReference>
<sequence length="161" mass="16722">MFHFGKKPADDDQLYAPITGEVVKLETVSDPVFAQKMMGEGFGVNPDVSVGTIVSPVAGEVTLVQGHAVGLKRADGLEVLIHLGIDTVSLKGAPFEMLTKVGKVVKGGDPLVNVDWAQIKAAGLDDVVLVLITNTNDALANLDVNYGANQSGAVIGKATAK</sequence>
<evidence type="ECO:0000256" key="5">
    <source>
        <dbReference type="ARBA" id="ARBA00022683"/>
    </source>
</evidence>
<evidence type="ECO:0000256" key="4">
    <source>
        <dbReference type="ARBA" id="ARBA00022679"/>
    </source>
</evidence>
<name>A0A0R1VYK8_9LACO</name>
<dbReference type="Gene3D" id="2.70.70.10">
    <property type="entry name" value="Glucose Permease (Domain IIA)"/>
    <property type="match status" value="1"/>
</dbReference>
<keyword evidence="9" id="KW-1185">Reference proteome</keyword>
<evidence type="ECO:0000313" key="8">
    <source>
        <dbReference type="EMBL" id="KRM10453.1"/>
    </source>
</evidence>
<dbReference type="RefSeq" id="WP_057824291.1">
    <property type="nucleotide sequence ID" value="NZ_AZFX01000038.1"/>
</dbReference>
<keyword evidence="4" id="KW-0808">Transferase</keyword>
<proteinExistence type="predicted"/>
<comment type="subcellular location">
    <subcellularLocation>
        <location evidence="1">Cytoplasm</location>
    </subcellularLocation>
</comment>
<evidence type="ECO:0000256" key="2">
    <source>
        <dbReference type="ARBA" id="ARBA00022448"/>
    </source>
</evidence>
<evidence type="ECO:0000256" key="3">
    <source>
        <dbReference type="ARBA" id="ARBA00022597"/>
    </source>
</evidence>
<evidence type="ECO:0000256" key="6">
    <source>
        <dbReference type="ARBA" id="ARBA00022777"/>
    </source>
</evidence>
<keyword evidence="2" id="KW-0813">Transport</keyword>
<evidence type="ECO:0000259" key="7">
    <source>
        <dbReference type="PROSITE" id="PS51093"/>
    </source>
</evidence>
<dbReference type="PROSITE" id="PS00371">
    <property type="entry name" value="PTS_EIIA_TYPE_1_HIS"/>
    <property type="match status" value="1"/>
</dbReference>
<dbReference type="EMBL" id="AZFX01000038">
    <property type="protein sequence ID" value="KRM10453.1"/>
    <property type="molecule type" value="Genomic_DNA"/>
</dbReference>
<dbReference type="InterPro" id="IPR001127">
    <property type="entry name" value="PTS_EIIA_1_perm"/>
</dbReference>
<evidence type="ECO:0000313" key="9">
    <source>
        <dbReference type="Proteomes" id="UP000051315"/>
    </source>
</evidence>
<protein>
    <submittedName>
        <fullName evidence="8">Pts systemtrehalose-specific iia component</fullName>
    </submittedName>
</protein>
<dbReference type="GO" id="GO:0016301">
    <property type="term" value="F:kinase activity"/>
    <property type="evidence" value="ECO:0007669"/>
    <property type="project" value="UniProtKB-KW"/>
</dbReference>
<dbReference type="STRING" id="1423735.FC15_GL001430"/>
<gene>
    <name evidence="8" type="ORF">FC15_GL001430</name>
</gene>
<organism evidence="8 9">
    <name type="scientific">Lapidilactobacillus concavus DSM 17758</name>
    <dbReference type="NCBI Taxonomy" id="1423735"/>
    <lineage>
        <taxon>Bacteria</taxon>
        <taxon>Bacillati</taxon>
        <taxon>Bacillota</taxon>
        <taxon>Bacilli</taxon>
        <taxon>Lactobacillales</taxon>
        <taxon>Lactobacillaceae</taxon>
        <taxon>Lapidilactobacillus</taxon>
    </lineage>
</organism>
<dbReference type="GO" id="GO:0005737">
    <property type="term" value="C:cytoplasm"/>
    <property type="evidence" value="ECO:0007669"/>
    <property type="project" value="UniProtKB-SubCell"/>
</dbReference>
<dbReference type="InterPro" id="IPR050890">
    <property type="entry name" value="PTS_EIIA_component"/>
</dbReference>
<dbReference type="NCBIfam" id="TIGR00830">
    <property type="entry name" value="PTBA"/>
    <property type="match status" value="1"/>
</dbReference>
<dbReference type="PANTHER" id="PTHR45008">
    <property type="entry name" value="PTS SYSTEM GLUCOSE-SPECIFIC EIIA COMPONENT"/>
    <property type="match status" value="1"/>
</dbReference>
<comment type="caution">
    <text evidence="8">The sequence shown here is derived from an EMBL/GenBank/DDBJ whole genome shotgun (WGS) entry which is preliminary data.</text>
</comment>
<reference evidence="8 9" key="1">
    <citation type="journal article" date="2015" name="Genome Announc.">
        <title>Expanding the biotechnology potential of lactobacilli through comparative genomics of 213 strains and associated genera.</title>
        <authorList>
            <person name="Sun Z."/>
            <person name="Harris H.M."/>
            <person name="McCann A."/>
            <person name="Guo C."/>
            <person name="Argimon S."/>
            <person name="Zhang W."/>
            <person name="Yang X."/>
            <person name="Jeffery I.B."/>
            <person name="Cooney J.C."/>
            <person name="Kagawa T.F."/>
            <person name="Liu W."/>
            <person name="Song Y."/>
            <person name="Salvetti E."/>
            <person name="Wrobel A."/>
            <person name="Rasinkangas P."/>
            <person name="Parkhill J."/>
            <person name="Rea M.C."/>
            <person name="O'Sullivan O."/>
            <person name="Ritari J."/>
            <person name="Douillard F.P."/>
            <person name="Paul Ross R."/>
            <person name="Yang R."/>
            <person name="Briner A.E."/>
            <person name="Felis G.E."/>
            <person name="de Vos W.M."/>
            <person name="Barrangou R."/>
            <person name="Klaenhammer T.R."/>
            <person name="Caufield P.W."/>
            <person name="Cui Y."/>
            <person name="Zhang H."/>
            <person name="O'Toole P.W."/>
        </authorList>
    </citation>
    <scope>NUCLEOTIDE SEQUENCE [LARGE SCALE GENOMIC DNA]</scope>
    <source>
        <strain evidence="8 9">DSM 17758</strain>
    </source>
</reference>
<dbReference type="PATRIC" id="fig|1423735.3.peg.1478"/>
<dbReference type="Pfam" id="PF00358">
    <property type="entry name" value="PTS_EIIA_1"/>
    <property type="match status" value="1"/>
</dbReference>
<accession>A0A0R1VYK8</accession>
<keyword evidence="6" id="KW-0418">Kinase</keyword>
<dbReference type="OrthoDB" id="9769191at2"/>
<dbReference type="SUPFAM" id="SSF51261">
    <property type="entry name" value="Duplicated hybrid motif"/>
    <property type="match status" value="1"/>
</dbReference>
<feature type="domain" description="PTS EIIA type-1" evidence="7">
    <location>
        <begin position="30"/>
        <end position="134"/>
    </location>
</feature>